<keyword evidence="2" id="KW-0677">Repeat</keyword>
<feature type="repeat" description="PPR" evidence="3">
    <location>
        <begin position="523"/>
        <end position="557"/>
    </location>
</feature>
<dbReference type="InterPro" id="IPR036396">
    <property type="entry name" value="Cyt_P450_sf"/>
</dbReference>
<dbReference type="AlphaFoldDB" id="A0AAP0QTF1"/>
<dbReference type="InterPro" id="IPR002885">
    <property type="entry name" value="PPR_rpt"/>
</dbReference>
<dbReference type="InterPro" id="IPR011990">
    <property type="entry name" value="TPR-like_helical_dom_sf"/>
</dbReference>
<dbReference type="NCBIfam" id="TIGR00756">
    <property type="entry name" value="PPR"/>
    <property type="match status" value="7"/>
</dbReference>
<feature type="repeat" description="PPR" evidence="3">
    <location>
        <begin position="628"/>
        <end position="662"/>
    </location>
</feature>
<evidence type="ECO:0000313" key="4">
    <source>
        <dbReference type="EMBL" id="KAK9222655.1"/>
    </source>
</evidence>
<evidence type="ECO:0000256" key="3">
    <source>
        <dbReference type="PROSITE-ProRule" id="PRU00708"/>
    </source>
</evidence>
<comment type="caution">
    <text evidence="4">The sequence shown here is derived from an EMBL/GenBank/DDBJ whole genome shotgun (WGS) entry which is preliminary data.</text>
</comment>
<evidence type="ECO:0000256" key="1">
    <source>
        <dbReference type="ARBA" id="ARBA00007626"/>
    </source>
</evidence>
<evidence type="ECO:0008006" key="6">
    <source>
        <dbReference type="Google" id="ProtNLM"/>
    </source>
</evidence>
<protein>
    <recommendedName>
        <fullName evidence="6">Pentatricopeptide repeat-containing protein</fullName>
    </recommendedName>
</protein>
<gene>
    <name evidence="4" type="ORF">WN944_011091</name>
</gene>
<feature type="repeat" description="PPR" evidence="3">
    <location>
        <begin position="488"/>
        <end position="522"/>
    </location>
</feature>
<feature type="repeat" description="PPR" evidence="3">
    <location>
        <begin position="558"/>
        <end position="592"/>
    </location>
</feature>
<dbReference type="Gene3D" id="1.10.630.10">
    <property type="entry name" value="Cytochrome P450"/>
    <property type="match status" value="1"/>
</dbReference>
<dbReference type="GO" id="GO:0005506">
    <property type="term" value="F:iron ion binding"/>
    <property type="evidence" value="ECO:0007669"/>
    <property type="project" value="InterPro"/>
</dbReference>
<keyword evidence="5" id="KW-1185">Reference proteome</keyword>
<dbReference type="SUPFAM" id="SSF48264">
    <property type="entry name" value="Cytochrome P450"/>
    <property type="match status" value="1"/>
</dbReference>
<name>A0AAP0QTF1_9ROSI</name>
<feature type="repeat" description="PPR" evidence="3">
    <location>
        <begin position="663"/>
        <end position="697"/>
    </location>
</feature>
<accession>A0AAP0QTF1</accession>
<feature type="repeat" description="PPR" evidence="3">
    <location>
        <begin position="453"/>
        <end position="487"/>
    </location>
</feature>
<proteinExistence type="inferred from homology"/>
<organism evidence="4 5">
    <name type="scientific">Citrus x changshan-huyou</name>
    <dbReference type="NCBI Taxonomy" id="2935761"/>
    <lineage>
        <taxon>Eukaryota</taxon>
        <taxon>Viridiplantae</taxon>
        <taxon>Streptophyta</taxon>
        <taxon>Embryophyta</taxon>
        <taxon>Tracheophyta</taxon>
        <taxon>Spermatophyta</taxon>
        <taxon>Magnoliopsida</taxon>
        <taxon>eudicotyledons</taxon>
        <taxon>Gunneridae</taxon>
        <taxon>Pentapetalae</taxon>
        <taxon>rosids</taxon>
        <taxon>malvids</taxon>
        <taxon>Sapindales</taxon>
        <taxon>Rutaceae</taxon>
        <taxon>Aurantioideae</taxon>
        <taxon>Citrus</taxon>
    </lineage>
</organism>
<dbReference type="EMBL" id="JBCGBO010000002">
    <property type="protein sequence ID" value="KAK9222655.1"/>
    <property type="molecule type" value="Genomic_DNA"/>
</dbReference>
<dbReference type="GO" id="GO:0016705">
    <property type="term" value="F:oxidoreductase activity, acting on paired donors, with incorporation or reduction of molecular oxygen"/>
    <property type="evidence" value="ECO:0007669"/>
    <property type="project" value="InterPro"/>
</dbReference>
<dbReference type="PANTHER" id="PTHR47447:SF28">
    <property type="entry name" value="PENTACOTRIPEPTIDE-REPEAT REGION OF PRORP DOMAIN-CONTAINING PROTEIN"/>
    <property type="match status" value="1"/>
</dbReference>
<dbReference type="GO" id="GO:0020037">
    <property type="term" value="F:heme binding"/>
    <property type="evidence" value="ECO:0007669"/>
    <property type="project" value="InterPro"/>
</dbReference>
<dbReference type="SUPFAM" id="SSF81901">
    <property type="entry name" value="HCP-like"/>
    <property type="match status" value="1"/>
</dbReference>
<evidence type="ECO:0000256" key="2">
    <source>
        <dbReference type="ARBA" id="ARBA00022737"/>
    </source>
</evidence>
<dbReference type="PANTHER" id="PTHR47447">
    <property type="entry name" value="OS03G0856100 PROTEIN"/>
    <property type="match status" value="1"/>
</dbReference>
<feature type="repeat" description="PPR" evidence="3">
    <location>
        <begin position="418"/>
        <end position="452"/>
    </location>
</feature>
<dbReference type="Pfam" id="PF13041">
    <property type="entry name" value="PPR_2"/>
    <property type="match status" value="3"/>
</dbReference>
<dbReference type="PROSITE" id="PS51375">
    <property type="entry name" value="PPR"/>
    <property type="match status" value="9"/>
</dbReference>
<dbReference type="GO" id="GO:0004497">
    <property type="term" value="F:monooxygenase activity"/>
    <property type="evidence" value="ECO:0007669"/>
    <property type="project" value="InterPro"/>
</dbReference>
<comment type="similarity">
    <text evidence="1">Belongs to the PPR family. P subfamily.</text>
</comment>
<dbReference type="Proteomes" id="UP001428341">
    <property type="component" value="Unassembled WGS sequence"/>
</dbReference>
<dbReference type="Pfam" id="PF01535">
    <property type="entry name" value="PPR"/>
    <property type="match status" value="1"/>
</dbReference>
<reference evidence="4 5" key="1">
    <citation type="submission" date="2024-05" db="EMBL/GenBank/DDBJ databases">
        <title>Haplotype-resolved chromosome-level genome assembly of Huyou (Citrus changshanensis).</title>
        <authorList>
            <person name="Miao C."/>
            <person name="Chen W."/>
            <person name="Wu Y."/>
            <person name="Wang L."/>
            <person name="Zhao S."/>
            <person name="Grierson D."/>
            <person name="Xu C."/>
            <person name="Chen K."/>
        </authorList>
    </citation>
    <scope>NUCLEOTIDE SEQUENCE [LARGE SCALE GENOMIC DNA]</scope>
    <source>
        <strain evidence="4">01-14</strain>
        <tissue evidence="4">Leaf</tissue>
    </source>
</reference>
<feature type="repeat" description="PPR" evidence="3">
    <location>
        <begin position="593"/>
        <end position="627"/>
    </location>
</feature>
<sequence>MICPDKSAFLNQMEGFQSALPHQALTRPSKQHGPVMKLQLGELLALVISSPGATQEVLKTNEISFAQRHETFAGQHLVTSAKIKMILVPLVEEILPLAAGFVITDLYPSLKFLRSTLLNCASDNHDFISQLLKSQLSLSKGTCEFTTQRGDRTVNGMTLPPKSLLTTVCSTKGGAFNSLSTINIFPFRRLSTMVTTLDKNPTFVNPSVSENSMKMNRNPIPIPHRTLPEPKGQDLDFVNIAYSHLIHSDWKKLTALSTHLTPFRVKHVLLKVQKDYVLSLEFFTWVQTHKPSSLTLETHSIVLHILTKNRKFKSSESILRGILDSDSFDLPSKLFDSILYSYRMCDSSPLVFDLLFKTYAHRKKFRNATDTFCQMRDYGFLPRIESCNKFLSSLLDLERADIALGFYKEMRRNRISPNVYTLNMVMHAFCKLGNIESAVEVFKNMESMGFIPSVATYNTLISGHCNKGLLSLAMKFKNSMEKNGIQPNVITFNTLIFGFCKKGKLHEANRIFSEMKATNVSPNVVTYNTLINGYSQVGNSEMGGRLYEEMLRNGIKVGILTYNALILGLCKEGKTKKAAYLVKDLDKNSLVPNASTYSALITGQCVRKNSERAFQLYKSMIRSGCHPNKHIFEMLMSTFCQNEDFDRAAEVLLEMLEKCMAPDSIILSELYSGLHHCGKDELAMKLFRKMEIRGLLPKEFDKLRTINCAPENGEKESGGLS</sequence>
<feature type="repeat" description="PPR" evidence="3">
    <location>
        <begin position="348"/>
        <end position="382"/>
    </location>
</feature>
<evidence type="ECO:0000313" key="5">
    <source>
        <dbReference type="Proteomes" id="UP001428341"/>
    </source>
</evidence>
<dbReference type="Gene3D" id="1.25.40.10">
    <property type="entry name" value="Tetratricopeptide repeat domain"/>
    <property type="match status" value="4"/>
</dbReference>